<evidence type="ECO:0000256" key="1">
    <source>
        <dbReference type="SAM" id="MobiDB-lite"/>
    </source>
</evidence>
<proteinExistence type="predicted"/>
<feature type="region of interest" description="Disordered" evidence="1">
    <location>
        <begin position="27"/>
        <end position="55"/>
    </location>
</feature>
<dbReference type="EMBL" id="BIMW01000194">
    <property type="protein sequence ID" value="GCE96514.1"/>
    <property type="molecule type" value="Genomic_DNA"/>
</dbReference>
<reference evidence="2 3" key="1">
    <citation type="journal article" date="2019" name="J Genomics">
        <title>The Draft Genome of a Hydrogen-producing Cyanobacterium, Arthrospira platensis NIES-46.</title>
        <authorList>
            <person name="Suzuki S."/>
            <person name="Yamaguchi H."/>
            <person name="Kawachi M."/>
        </authorList>
    </citation>
    <scope>NUCLEOTIDE SEQUENCE [LARGE SCALE GENOMIC DNA]</scope>
    <source>
        <strain evidence="2 3">NIES-46</strain>
    </source>
</reference>
<feature type="compositionally biased region" description="Polar residues" evidence="1">
    <location>
        <begin position="27"/>
        <end position="42"/>
    </location>
</feature>
<evidence type="ECO:0000313" key="2">
    <source>
        <dbReference type="EMBL" id="GCE96514.1"/>
    </source>
</evidence>
<accession>A0A5M3TAJ2</accession>
<sequence length="55" mass="5966">MVTKAVRLIEISPNEFSKYFDDPVSVQSGETAKSHANNNNGSDLEEEKTSVSAPP</sequence>
<dbReference type="Proteomes" id="UP000326169">
    <property type="component" value="Unassembled WGS sequence"/>
</dbReference>
<keyword evidence="3" id="KW-1185">Reference proteome</keyword>
<gene>
    <name evidence="2" type="ORF">NIES46_45860</name>
</gene>
<evidence type="ECO:0000313" key="3">
    <source>
        <dbReference type="Proteomes" id="UP000326169"/>
    </source>
</evidence>
<protein>
    <submittedName>
        <fullName evidence="2">Uncharacterized protein</fullName>
    </submittedName>
</protein>
<name>A0A5M3TAJ2_LIMPL</name>
<comment type="caution">
    <text evidence="2">The sequence shown here is derived from an EMBL/GenBank/DDBJ whole genome shotgun (WGS) entry which is preliminary data.</text>
</comment>
<organism evidence="2 3">
    <name type="scientific">Limnospira platensis NIES-46</name>
    <dbReference type="NCBI Taxonomy" id="1236695"/>
    <lineage>
        <taxon>Bacteria</taxon>
        <taxon>Bacillati</taxon>
        <taxon>Cyanobacteriota</taxon>
        <taxon>Cyanophyceae</taxon>
        <taxon>Oscillatoriophycideae</taxon>
        <taxon>Oscillatoriales</taxon>
        <taxon>Sirenicapillariaceae</taxon>
        <taxon>Limnospira</taxon>
    </lineage>
</organism>